<accession>A0A0A1ULD2</accession>
<protein>
    <submittedName>
        <fullName evidence="1">Peptidase C14, caspase catalytic subunit P20, putative</fullName>
    </submittedName>
</protein>
<organism evidence="1 2">
    <name type="scientific">Rhizoctonia solani AG-3 Rhs1AP</name>
    <dbReference type="NCBI Taxonomy" id="1086054"/>
    <lineage>
        <taxon>Eukaryota</taxon>
        <taxon>Fungi</taxon>
        <taxon>Dikarya</taxon>
        <taxon>Basidiomycota</taxon>
        <taxon>Agaricomycotina</taxon>
        <taxon>Agaricomycetes</taxon>
        <taxon>Cantharellales</taxon>
        <taxon>Ceratobasidiaceae</taxon>
        <taxon>Rhizoctonia</taxon>
    </lineage>
</organism>
<proteinExistence type="predicted"/>
<evidence type="ECO:0000313" key="1">
    <source>
        <dbReference type="EMBL" id="EUC59877.1"/>
    </source>
</evidence>
<comment type="caution">
    <text evidence="1">The sequence shown here is derived from an EMBL/GenBank/DDBJ whole genome shotgun (WGS) entry which is preliminary data.</text>
</comment>
<gene>
    <name evidence="1" type="ORF">RSOL_328650</name>
</gene>
<dbReference type="AlphaFoldDB" id="A0A0A1ULD2"/>
<dbReference type="Proteomes" id="UP000030108">
    <property type="component" value="Unassembled WGS sequence"/>
</dbReference>
<dbReference type="EMBL" id="JATN01000321">
    <property type="protein sequence ID" value="EUC59877.1"/>
    <property type="molecule type" value="Genomic_DNA"/>
</dbReference>
<name>A0A0A1ULD2_9AGAM</name>
<sequence length="70" mass="8123">MSSHPEHSGWVTHDHQSHAFWLPAHYEQREKFLDPSQRARSSVCLNYSKFVHGTAWTKVARNSTSNSSRQ</sequence>
<evidence type="ECO:0000313" key="2">
    <source>
        <dbReference type="Proteomes" id="UP000030108"/>
    </source>
</evidence>
<reference evidence="2" key="1">
    <citation type="journal article" date="2014" name="Genome Announc.">
        <title>Draft genome sequence of the plant-pathogenic soil fungus Rhizoctonia solani anastomosis group 3 strain Rhs1AP.</title>
        <authorList>
            <person name="Cubeta M.A."/>
            <person name="Thomas E."/>
            <person name="Dean R.A."/>
            <person name="Jabaji S."/>
            <person name="Neate S.M."/>
            <person name="Tavantzis S."/>
            <person name="Toda T."/>
            <person name="Vilgalys R."/>
            <person name="Bharathan N."/>
            <person name="Fedorova-Abrams N."/>
            <person name="Pakala S.B."/>
            <person name="Pakala S.M."/>
            <person name="Zafar N."/>
            <person name="Joardar V."/>
            <person name="Losada L."/>
            <person name="Nierman W.C."/>
        </authorList>
    </citation>
    <scope>NUCLEOTIDE SEQUENCE [LARGE SCALE GENOMIC DNA]</scope>
    <source>
        <strain evidence="2">AG-3</strain>
    </source>
</reference>